<dbReference type="EMBL" id="JAJNAG010000020">
    <property type="protein sequence ID" value="MCD1126348.1"/>
    <property type="molecule type" value="Genomic_DNA"/>
</dbReference>
<evidence type="ECO:0000313" key="2">
    <source>
        <dbReference type="Proteomes" id="UP001139171"/>
    </source>
</evidence>
<evidence type="ECO:0000313" key="1">
    <source>
        <dbReference type="EMBL" id="MCD1126348.1"/>
    </source>
</evidence>
<keyword evidence="2" id="KW-1185">Reference proteome</keyword>
<protein>
    <submittedName>
        <fullName evidence="1">Type I-F CRISPR-associated protein Csy2</fullName>
    </submittedName>
</protein>
<dbReference type="Pfam" id="PF09614">
    <property type="entry name" value="Cas_Csy2"/>
    <property type="match status" value="1"/>
</dbReference>
<name>A0A9X1SKB9_9GAMM</name>
<comment type="caution">
    <text evidence="1">The sequence shown here is derived from an EMBL/GenBank/DDBJ whole genome shotgun (WGS) entry which is preliminary data.</text>
</comment>
<dbReference type="Proteomes" id="UP001139171">
    <property type="component" value="Unassembled WGS sequence"/>
</dbReference>
<proteinExistence type="predicted"/>
<organism evidence="1 2">
    <name type="scientific">Limnobaculum eriocheiris</name>
    <dbReference type="NCBI Taxonomy" id="2897391"/>
    <lineage>
        <taxon>Bacteria</taxon>
        <taxon>Pseudomonadati</taxon>
        <taxon>Pseudomonadota</taxon>
        <taxon>Gammaproteobacteria</taxon>
        <taxon>Enterobacterales</taxon>
        <taxon>Budviciaceae</taxon>
        <taxon>Limnobaculum</taxon>
    </lineage>
</organism>
<sequence>MGRQDLLIEHTQKLQKKDPEKTSLDALIDLCGIHWHPEEVEAGNEPDSSNVKWVSSSAKKGWLVPIPVGYKGIVPEFAVSDVADIRAPQYPTHFVESVYSIGEWRFINSQIEFDQMFWRYQTDFENQLFLVGATHKVKKTY</sequence>
<gene>
    <name evidence="1" type="ORF">LPW36_10105</name>
</gene>
<accession>A0A9X1SKB9</accession>
<dbReference type="InterPro" id="IPR013398">
    <property type="entry name" value="CRISPR-assoc_prot_Csy2"/>
</dbReference>
<dbReference type="AlphaFoldDB" id="A0A9X1SKB9"/>
<reference evidence="1" key="1">
    <citation type="submission" date="2021-11" db="EMBL/GenBank/DDBJ databases">
        <title>Jinshanibacter sp. isolated from one year old Eriocheir sinensis.</title>
        <authorList>
            <person name="Li J.-Y."/>
            <person name="He W."/>
            <person name="Gao T.-H."/>
        </authorList>
    </citation>
    <scope>NUCLEOTIDE SEQUENCE</scope>
    <source>
        <strain evidence="1">LJY008</strain>
    </source>
</reference>